<feature type="domain" description="HTH marR-type" evidence="1">
    <location>
        <begin position="49"/>
        <end position="182"/>
    </location>
</feature>
<gene>
    <name evidence="2" type="ORF">DLJ46_24690</name>
</gene>
<dbReference type="SMART" id="SM00347">
    <property type="entry name" value="HTH_MARR"/>
    <property type="match status" value="1"/>
</dbReference>
<organism evidence="2 3">
    <name type="scientific">Micromonospora globispora</name>
    <dbReference type="NCBI Taxonomy" id="1450148"/>
    <lineage>
        <taxon>Bacteria</taxon>
        <taxon>Bacillati</taxon>
        <taxon>Actinomycetota</taxon>
        <taxon>Actinomycetes</taxon>
        <taxon>Micromonosporales</taxon>
        <taxon>Micromonosporaceae</taxon>
        <taxon>Micromonospora</taxon>
    </lineage>
</organism>
<dbReference type="PROSITE" id="PS50995">
    <property type="entry name" value="HTH_MARR_2"/>
    <property type="match status" value="1"/>
</dbReference>
<dbReference type="PANTHER" id="PTHR33164">
    <property type="entry name" value="TRANSCRIPTIONAL REGULATOR, MARR FAMILY"/>
    <property type="match status" value="1"/>
</dbReference>
<dbReference type="SUPFAM" id="SSF46785">
    <property type="entry name" value="Winged helix' DNA-binding domain"/>
    <property type="match status" value="1"/>
</dbReference>
<name>A0A317JWF9_9ACTN</name>
<evidence type="ECO:0000313" key="3">
    <source>
        <dbReference type="Proteomes" id="UP000245683"/>
    </source>
</evidence>
<dbReference type="GO" id="GO:0003700">
    <property type="term" value="F:DNA-binding transcription factor activity"/>
    <property type="evidence" value="ECO:0007669"/>
    <property type="project" value="InterPro"/>
</dbReference>
<keyword evidence="3" id="KW-1185">Reference proteome</keyword>
<dbReference type="Pfam" id="PF12802">
    <property type="entry name" value="MarR_2"/>
    <property type="match status" value="1"/>
</dbReference>
<dbReference type="GO" id="GO:0006950">
    <property type="term" value="P:response to stress"/>
    <property type="evidence" value="ECO:0007669"/>
    <property type="project" value="TreeGrafter"/>
</dbReference>
<dbReference type="PRINTS" id="PR00598">
    <property type="entry name" value="HTHMARR"/>
</dbReference>
<evidence type="ECO:0000313" key="2">
    <source>
        <dbReference type="EMBL" id="PWU44678.1"/>
    </source>
</evidence>
<reference evidence="3" key="1">
    <citation type="submission" date="2018-05" db="EMBL/GenBank/DDBJ databases">
        <title>Micromonospora globispora sp. nov. and Micromonospora rugosa sp. nov., isolated from marine sediment.</title>
        <authorList>
            <person name="Carro L."/>
            <person name="Aysel V."/>
            <person name="Cetin D."/>
            <person name="Igual J.M."/>
            <person name="Klenk H.-P."/>
            <person name="Trujillo M.E."/>
            <person name="Sahin N."/>
        </authorList>
    </citation>
    <scope>NUCLEOTIDE SEQUENCE [LARGE SCALE GENOMIC DNA]</scope>
    <source>
        <strain evidence="3">S2904</strain>
    </source>
</reference>
<comment type="caution">
    <text evidence="2">The sequence shown here is derived from an EMBL/GenBank/DDBJ whole genome shotgun (WGS) entry which is preliminary data.</text>
</comment>
<dbReference type="AlphaFoldDB" id="A0A317JWF9"/>
<sequence length="189" mass="20912">MRHAAQRISTSNLSSTNISASEYGGRVKDRIDRHVERWLPVLPDLDPDVEGVVTRMSFLTRHLRAVKERALADLDLQAHEFGTLHALAGRGGRAAPSELAVDLGMAPASITARVDALLRRGFVRRIPSDVDRRRVDVELTDAGRAAWSRAMDVVGDEEHRLLGALDSTERRQLSDLLRRVVLVAERPAG</sequence>
<dbReference type="InterPro" id="IPR000835">
    <property type="entry name" value="HTH_MarR-typ"/>
</dbReference>
<dbReference type="InterPro" id="IPR036388">
    <property type="entry name" value="WH-like_DNA-bd_sf"/>
</dbReference>
<dbReference type="EMBL" id="QGSV01000295">
    <property type="protein sequence ID" value="PWU44678.1"/>
    <property type="molecule type" value="Genomic_DNA"/>
</dbReference>
<proteinExistence type="predicted"/>
<dbReference type="PANTHER" id="PTHR33164:SF104">
    <property type="entry name" value="TRANSCRIPTIONAL REGULATORY PROTEIN"/>
    <property type="match status" value="1"/>
</dbReference>
<evidence type="ECO:0000259" key="1">
    <source>
        <dbReference type="PROSITE" id="PS50995"/>
    </source>
</evidence>
<dbReference type="OrthoDB" id="5243957at2"/>
<dbReference type="InterPro" id="IPR036390">
    <property type="entry name" value="WH_DNA-bd_sf"/>
</dbReference>
<dbReference type="Proteomes" id="UP000245683">
    <property type="component" value="Unassembled WGS sequence"/>
</dbReference>
<dbReference type="Gene3D" id="1.10.10.10">
    <property type="entry name" value="Winged helix-like DNA-binding domain superfamily/Winged helix DNA-binding domain"/>
    <property type="match status" value="1"/>
</dbReference>
<protein>
    <submittedName>
        <fullName evidence="2">MarR family transcriptional regulator</fullName>
    </submittedName>
</protein>
<accession>A0A317JWF9</accession>
<dbReference type="InterPro" id="IPR039422">
    <property type="entry name" value="MarR/SlyA-like"/>
</dbReference>